<dbReference type="RefSeq" id="WP_414932793.1">
    <property type="nucleotide sequence ID" value="NZ_JAVFKM010000028.1"/>
</dbReference>
<proteinExistence type="predicted"/>
<accession>A0ABU7X451</accession>
<evidence type="ECO:0000256" key="2">
    <source>
        <dbReference type="ARBA" id="ARBA00022598"/>
    </source>
</evidence>
<organism evidence="8 9">
    <name type="scientific">Streptomyces chrestomyceticus</name>
    <dbReference type="NCBI Taxonomy" id="68185"/>
    <lineage>
        <taxon>Bacteria</taxon>
        <taxon>Bacillati</taxon>
        <taxon>Actinomycetota</taxon>
        <taxon>Actinomycetes</taxon>
        <taxon>Kitasatosporales</taxon>
        <taxon>Streptomycetaceae</taxon>
        <taxon>Streptomyces</taxon>
    </lineage>
</organism>
<dbReference type="EC" id="6.1.1.19" evidence="1"/>
<dbReference type="Gene3D" id="1.10.730.10">
    <property type="entry name" value="Isoleucyl-tRNA Synthetase, Domain 1"/>
    <property type="match status" value="1"/>
</dbReference>
<dbReference type="InterPro" id="IPR008909">
    <property type="entry name" value="DALR_anticod-bd"/>
</dbReference>
<evidence type="ECO:0000256" key="3">
    <source>
        <dbReference type="ARBA" id="ARBA00022741"/>
    </source>
</evidence>
<evidence type="ECO:0000256" key="5">
    <source>
        <dbReference type="ARBA" id="ARBA00049339"/>
    </source>
</evidence>
<dbReference type="Gene3D" id="3.30.1360.70">
    <property type="entry name" value="Arginyl tRNA synthetase N-terminal domain"/>
    <property type="match status" value="1"/>
</dbReference>
<evidence type="ECO:0000313" key="8">
    <source>
        <dbReference type="EMBL" id="MEF3118543.1"/>
    </source>
</evidence>
<feature type="domain" description="DALR anticodon binding" evidence="6">
    <location>
        <begin position="247"/>
        <end position="373"/>
    </location>
</feature>
<protein>
    <recommendedName>
        <fullName evidence="1">arginine--tRNA ligase</fullName>
        <ecNumber evidence="1">6.1.1.19</ecNumber>
    </recommendedName>
</protein>
<dbReference type="InterPro" id="IPR036695">
    <property type="entry name" value="Arg-tRNA-synth_N_sf"/>
</dbReference>
<dbReference type="SMART" id="SM01016">
    <property type="entry name" value="Arg_tRNA_synt_N"/>
    <property type="match status" value="1"/>
</dbReference>
<sequence length="373" mass="39457">MTPAELSRAVQRAVRGAVADGELSVTVPERVVVRAPMPGEGGGGETDLACDVALRIAKEAGRPPREVAEVLRRRLVGLPGVGGVEIAGAGFLNVVLTRAARAELVGKVRGQGQGEWLGSVLATGGTAVAPVALRAAGGVRAAVVVEALERILPAGGVAGRSEDGAGEPRAEVIRPRPVPVEVRHERERHEGHQERGAVSSASQEWRTLTARLGPDEARWVLLRAARHDAVRLPVRPVQRESNGRFRVQYAYARTCAMTRNARELGFAGEPGDVGAGAGGGWEVREVREVWAAIAEYPGVVEAAARHRAPDRVARHLEVTADAWLRCHDVCPPLPVGEEKPSAVHRARLALAEAAGTVLAHGLHLLGISTPERL</sequence>
<reference evidence="8 9" key="1">
    <citation type="submission" date="2023-08" db="EMBL/GenBank/DDBJ databases">
        <authorList>
            <person name="Sharma P."/>
            <person name="Verma V."/>
            <person name="Mohan M.K."/>
            <person name="Dubey A.K."/>
        </authorList>
    </citation>
    <scope>NUCLEOTIDE SEQUENCE [LARGE SCALE GENOMIC DNA]</scope>
    <source>
        <strain evidence="8 9">ADP4</strain>
    </source>
</reference>
<feature type="domain" description="Arginyl tRNA synthetase N-terminal" evidence="7">
    <location>
        <begin position="4"/>
        <end position="96"/>
    </location>
</feature>
<dbReference type="Proteomes" id="UP001348265">
    <property type="component" value="Unassembled WGS sequence"/>
</dbReference>
<evidence type="ECO:0000259" key="7">
    <source>
        <dbReference type="SMART" id="SM01016"/>
    </source>
</evidence>
<keyword evidence="9" id="KW-1185">Reference proteome</keyword>
<dbReference type="InterPro" id="IPR001278">
    <property type="entry name" value="Arg-tRNA-ligase"/>
</dbReference>
<dbReference type="SUPFAM" id="SSF55190">
    <property type="entry name" value="Arginyl-tRNA synthetase (ArgRS), N-terminal 'additional' domain"/>
    <property type="match status" value="1"/>
</dbReference>
<keyword evidence="3" id="KW-0547">Nucleotide-binding</keyword>
<dbReference type="EMBL" id="JAVFKM010000028">
    <property type="protein sequence ID" value="MEF3118543.1"/>
    <property type="molecule type" value="Genomic_DNA"/>
</dbReference>
<dbReference type="Pfam" id="PF03485">
    <property type="entry name" value="Arg_tRNA_synt_N"/>
    <property type="match status" value="1"/>
</dbReference>
<evidence type="ECO:0000313" key="9">
    <source>
        <dbReference type="Proteomes" id="UP001348265"/>
    </source>
</evidence>
<evidence type="ECO:0000259" key="6">
    <source>
        <dbReference type="SMART" id="SM00836"/>
    </source>
</evidence>
<comment type="catalytic activity">
    <reaction evidence="5">
        <text>tRNA(Arg) + L-arginine + ATP = L-arginyl-tRNA(Arg) + AMP + diphosphate</text>
        <dbReference type="Rhea" id="RHEA:20301"/>
        <dbReference type="Rhea" id="RHEA-COMP:9658"/>
        <dbReference type="Rhea" id="RHEA-COMP:9673"/>
        <dbReference type="ChEBI" id="CHEBI:30616"/>
        <dbReference type="ChEBI" id="CHEBI:32682"/>
        <dbReference type="ChEBI" id="CHEBI:33019"/>
        <dbReference type="ChEBI" id="CHEBI:78442"/>
        <dbReference type="ChEBI" id="CHEBI:78513"/>
        <dbReference type="ChEBI" id="CHEBI:456215"/>
        <dbReference type="EC" id="6.1.1.19"/>
    </reaction>
</comment>
<name>A0ABU7X451_9ACTN</name>
<dbReference type="PANTHER" id="PTHR11956:SF5">
    <property type="entry name" value="ARGININE--TRNA LIGASE, CYTOPLASMIC"/>
    <property type="match status" value="1"/>
</dbReference>
<dbReference type="NCBIfam" id="NF045898">
    <property type="entry name" value="ArgS_rel_codon"/>
    <property type="match status" value="1"/>
</dbReference>
<keyword evidence="4" id="KW-0067">ATP-binding</keyword>
<dbReference type="SMART" id="SM00836">
    <property type="entry name" value="DALR_1"/>
    <property type="match status" value="1"/>
</dbReference>
<evidence type="ECO:0000256" key="4">
    <source>
        <dbReference type="ARBA" id="ARBA00022840"/>
    </source>
</evidence>
<dbReference type="PANTHER" id="PTHR11956">
    <property type="entry name" value="ARGINYL-TRNA SYNTHETASE"/>
    <property type="match status" value="1"/>
</dbReference>
<gene>
    <name evidence="8" type="ORF">RB636_35890</name>
</gene>
<dbReference type="Pfam" id="PF05746">
    <property type="entry name" value="DALR_1"/>
    <property type="match status" value="1"/>
</dbReference>
<keyword evidence="2" id="KW-0436">Ligase</keyword>
<comment type="caution">
    <text evidence="8">The sequence shown here is derived from an EMBL/GenBank/DDBJ whole genome shotgun (WGS) entry which is preliminary data.</text>
</comment>
<dbReference type="SUPFAM" id="SSF47323">
    <property type="entry name" value="Anticodon-binding domain of a subclass of class I aminoacyl-tRNA synthetases"/>
    <property type="match status" value="1"/>
</dbReference>
<evidence type="ECO:0000256" key="1">
    <source>
        <dbReference type="ARBA" id="ARBA00012837"/>
    </source>
</evidence>
<dbReference type="InterPro" id="IPR005148">
    <property type="entry name" value="Arg-tRNA-synth_N"/>
</dbReference>
<dbReference type="InterPro" id="IPR009080">
    <property type="entry name" value="tRNAsynth_Ia_anticodon-bd"/>
</dbReference>